<dbReference type="RefSeq" id="WP_012800195.1">
    <property type="nucleotide sequence ID" value="NC_013166.1"/>
</dbReference>
<dbReference type="KEGG" id="kko:Kkor_0259"/>
<dbReference type="AlphaFoldDB" id="C7R7D1"/>
<sequence length="102" mass="11568">MITEIISLLAVIVAGISALYSKRAVDTASRSNVLHKLKILLDLKQSYLNEMMQQSKSANNWGTNDSFSQACREAYANAQIKYKEVIAELDRYHKKVIHNKPE</sequence>
<keyword evidence="2" id="KW-1185">Reference proteome</keyword>
<evidence type="ECO:0000313" key="1">
    <source>
        <dbReference type="EMBL" id="ACV25680.1"/>
    </source>
</evidence>
<protein>
    <submittedName>
        <fullName evidence="1">Uncharacterized protein</fullName>
    </submittedName>
</protein>
<organism evidence="1 2">
    <name type="scientific">Kangiella koreensis (strain DSM 16069 / JCM 12317 / KCTC 12182 / SW-125)</name>
    <dbReference type="NCBI Taxonomy" id="523791"/>
    <lineage>
        <taxon>Bacteria</taxon>
        <taxon>Pseudomonadati</taxon>
        <taxon>Pseudomonadota</taxon>
        <taxon>Gammaproteobacteria</taxon>
        <taxon>Kangiellales</taxon>
        <taxon>Kangiellaceae</taxon>
        <taxon>Kangiella</taxon>
    </lineage>
</organism>
<accession>C7R7D1</accession>
<dbReference type="InParanoid" id="C7R7D1"/>
<reference evidence="1 2" key="1">
    <citation type="journal article" date="2009" name="Stand. Genomic Sci.">
        <title>Complete genome sequence of Kangiella koreensis type strain (SW-125).</title>
        <authorList>
            <person name="Han C."/>
            <person name="Sikorski J."/>
            <person name="Lapidus A."/>
            <person name="Nolan M."/>
            <person name="Glavina Del Rio T."/>
            <person name="Tice H."/>
            <person name="Cheng J.F."/>
            <person name="Lucas S."/>
            <person name="Chen F."/>
            <person name="Copeland A."/>
            <person name="Ivanova N."/>
            <person name="Mavromatis K."/>
            <person name="Ovchinnikova G."/>
            <person name="Pati A."/>
            <person name="Bruce D."/>
            <person name="Goodwin L."/>
            <person name="Pitluck S."/>
            <person name="Chen A."/>
            <person name="Palaniappan K."/>
            <person name="Land M."/>
            <person name="Hauser L."/>
            <person name="Chang Y.J."/>
            <person name="Jeffries C.D."/>
            <person name="Chain P."/>
            <person name="Saunders E."/>
            <person name="Brettin T."/>
            <person name="Goker M."/>
            <person name="Tindall B.J."/>
            <person name="Bristow J."/>
            <person name="Eisen J.A."/>
            <person name="Markowitz V."/>
            <person name="Hugenholtz P."/>
            <person name="Kyrpides N.C."/>
            <person name="Klenk H.P."/>
            <person name="Detter J.C."/>
        </authorList>
    </citation>
    <scope>NUCLEOTIDE SEQUENCE [LARGE SCALE GENOMIC DNA]</scope>
    <source>
        <strain evidence="2">DSM 16069 / KCTC 12182 / SW-125</strain>
    </source>
</reference>
<evidence type="ECO:0000313" key="2">
    <source>
        <dbReference type="Proteomes" id="UP000001231"/>
    </source>
</evidence>
<dbReference type="OrthoDB" id="7062945at2"/>
<name>C7R7D1_KANKD</name>
<dbReference type="EMBL" id="CP001707">
    <property type="protein sequence ID" value="ACV25680.1"/>
    <property type="molecule type" value="Genomic_DNA"/>
</dbReference>
<dbReference type="HOGENOM" id="CLU_2273576_0_0_6"/>
<proteinExistence type="predicted"/>
<dbReference type="Proteomes" id="UP000001231">
    <property type="component" value="Chromosome"/>
</dbReference>
<gene>
    <name evidence="1" type="ordered locus">Kkor_0259</name>
</gene>